<evidence type="ECO:0000256" key="1">
    <source>
        <dbReference type="SAM" id="MobiDB-lite"/>
    </source>
</evidence>
<reference evidence="2 3" key="1">
    <citation type="journal article" date="2018" name="Sci. Rep.">
        <title>Raphidocelis subcapitata (=Pseudokirchneriella subcapitata) provides an insight into genome evolution and environmental adaptations in the Sphaeropleales.</title>
        <authorList>
            <person name="Suzuki S."/>
            <person name="Yamaguchi H."/>
            <person name="Nakajima N."/>
            <person name="Kawachi M."/>
        </authorList>
    </citation>
    <scope>NUCLEOTIDE SEQUENCE [LARGE SCALE GENOMIC DNA]</scope>
    <source>
        <strain evidence="2 3">NIES-35</strain>
    </source>
</reference>
<proteinExistence type="predicted"/>
<name>A0A2V0P5E0_9CHLO</name>
<gene>
    <name evidence="2" type="ORF">Rsub_05681</name>
</gene>
<comment type="caution">
    <text evidence="2">The sequence shown here is derived from an EMBL/GenBank/DDBJ whole genome shotgun (WGS) entry which is preliminary data.</text>
</comment>
<dbReference type="InParanoid" id="A0A2V0P5E0"/>
<protein>
    <submittedName>
        <fullName evidence="2">Uncharacterized protein</fullName>
    </submittedName>
</protein>
<feature type="compositionally biased region" description="Gly residues" evidence="1">
    <location>
        <begin position="54"/>
        <end position="71"/>
    </location>
</feature>
<feature type="region of interest" description="Disordered" evidence="1">
    <location>
        <begin position="1"/>
        <end position="71"/>
    </location>
</feature>
<dbReference type="Proteomes" id="UP000247498">
    <property type="component" value="Unassembled WGS sequence"/>
</dbReference>
<evidence type="ECO:0000313" key="2">
    <source>
        <dbReference type="EMBL" id="GBF93070.1"/>
    </source>
</evidence>
<sequence length="279" mass="29420">MLAGGRTRQPAAPPAAAAPAAAAARHARAAARRRRAAPPPPGPEPWARRPAAARGGGGGAADGDAGDGGAFGDKWENTLSVHHTLTSLYTPKVQLAPHQQIDHAARRRERELREIAEAGRKLGVSEAAVRSNARALETLVPGLAPNLDKMRASDWARLLADTGPAVAAVIALRAAFPTADLAAMIGRQPRLLLRAPDALAADAGQVRSMLSRCPDVDSIVQEVPDLLNPRELEQALAYLARTFPKEDTLALLQANPSILNNIGGEVDVEANAEYGRSFW</sequence>
<dbReference type="AlphaFoldDB" id="A0A2V0P5E0"/>
<dbReference type="OrthoDB" id="543907at2759"/>
<dbReference type="Gene3D" id="1.25.70.10">
    <property type="entry name" value="Transcription termination factor 3, mitochondrial"/>
    <property type="match status" value="1"/>
</dbReference>
<evidence type="ECO:0000313" key="3">
    <source>
        <dbReference type="Proteomes" id="UP000247498"/>
    </source>
</evidence>
<feature type="compositionally biased region" description="Low complexity" evidence="1">
    <location>
        <begin position="1"/>
        <end position="24"/>
    </location>
</feature>
<organism evidence="2 3">
    <name type="scientific">Raphidocelis subcapitata</name>
    <dbReference type="NCBI Taxonomy" id="307507"/>
    <lineage>
        <taxon>Eukaryota</taxon>
        <taxon>Viridiplantae</taxon>
        <taxon>Chlorophyta</taxon>
        <taxon>core chlorophytes</taxon>
        <taxon>Chlorophyceae</taxon>
        <taxon>CS clade</taxon>
        <taxon>Sphaeropleales</taxon>
        <taxon>Selenastraceae</taxon>
        <taxon>Raphidocelis</taxon>
    </lineage>
</organism>
<dbReference type="InterPro" id="IPR038538">
    <property type="entry name" value="MTERF_sf"/>
</dbReference>
<accession>A0A2V0P5E0</accession>
<feature type="compositionally biased region" description="Basic residues" evidence="1">
    <location>
        <begin position="25"/>
        <end position="36"/>
    </location>
</feature>
<dbReference type="EMBL" id="BDRX01000037">
    <property type="protein sequence ID" value="GBF93070.1"/>
    <property type="molecule type" value="Genomic_DNA"/>
</dbReference>
<keyword evidence="3" id="KW-1185">Reference proteome</keyword>